<dbReference type="eggNOG" id="KOG4555">
    <property type="taxonomic scope" value="Eukaryota"/>
</dbReference>
<sequence>MASQPLTPHDLSILEKIKDPEASSPPRLLLDDSLARDPNIPDPSLYSQLTTREHTILSSLQQAELQIAGLEPASPDPDSPLQQYRASVRHLGALIATHPNYASARNNRAQALRRLYGNLLLVRSFSASASPSPSPSCLSAPGTPPPADRRAAASPPALDPAPSEATLLSASATVLSDLDTAIALLAPRTPATPLSPQAARTLAQAYTQRGALYHFTAKALSAAAATPPDRAELRIPAGRRESRWGPVEFEEAASSDFVLGGRCGSEVAKALAVAANPTAKLCGEIVRGAMRKEFAGTGAGAGAGASEKK</sequence>
<dbReference type="AlphaFoldDB" id="K1XUB7"/>
<proteinExistence type="inferred from homology"/>
<feature type="compositionally biased region" description="Basic and acidic residues" evidence="2">
    <location>
        <begin position="12"/>
        <end position="21"/>
    </location>
</feature>
<dbReference type="InterPro" id="IPR038906">
    <property type="entry name" value="TTC36"/>
</dbReference>
<dbReference type="PANTHER" id="PTHR21405">
    <property type="entry name" value="CDNA SEQUENCE BC021608"/>
    <property type="match status" value="1"/>
</dbReference>
<dbReference type="Proteomes" id="UP000006753">
    <property type="component" value="Unassembled WGS sequence"/>
</dbReference>
<dbReference type="KEGG" id="mbe:MBM_05548"/>
<keyword evidence="4" id="KW-1185">Reference proteome</keyword>
<dbReference type="EMBL" id="JH921439">
    <property type="protein sequence ID" value="EKD16254.1"/>
    <property type="molecule type" value="Genomic_DNA"/>
</dbReference>
<reference evidence="3 4" key="1">
    <citation type="journal article" date="2012" name="BMC Genomics">
        <title>Sequencing the genome of Marssonina brunnea reveals fungus-poplar co-evolution.</title>
        <authorList>
            <person name="Zhu S."/>
            <person name="Cao Y.-Z."/>
            <person name="Jiang C."/>
            <person name="Tan B.-Y."/>
            <person name="Wang Z."/>
            <person name="Feng S."/>
            <person name="Zhang L."/>
            <person name="Su X.-H."/>
            <person name="Brejova B."/>
            <person name="Vinar T."/>
            <person name="Xu M."/>
            <person name="Wang M.-X."/>
            <person name="Zhang S.-G."/>
            <person name="Huang M.-R."/>
            <person name="Wu R."/>
            <person name="Zhou Y."/>
        </authorList>
    </citation>
    <scope>NUCLEOTIDE SEQUENCE [LARGE SCALE GENOMIC DNA]</scope>
    <source>
        <strain evidence="3 4">MB_m1</strain>
    </source>
</reference>
<dbReference type="PANTHER" id="PTHR21405:SF0">
    <property type="entry name" value="TETRATRICOPEPTIDE REPEAT PROTEIN 36"/>
    <property type="match status" value="1"/>
</dbReference>
<protein>
    <recommendedName>
        <fullName evidence="5">Tetratricopeptide repeat protein 36</fullName>
    </recommendedName>
</protein>
<evidence type="ECO:0000313" key="3">
    <source>
        <dbReference type="EMBL" id="EKD16254.1"/>
    </source>
</evidence>
<dbReference type="GeneID" id="18761483"/>
<name>K1XUB7_MARBU</name>
<dbReference type="InParanoid" id="K1XUB7"/>
<dbReference type="OMA" id="ILYKAAR"/>
<accession>K1XUB7</accession>
<evidence type="ECO:0008006" key="5">
    <source>
        <dbReference type="Google" id="ProtNLM"/>
    </source>
</evidence>
<feature type="region of interest" description="Disordered" evidence="2">
    <location>
        <begin position="128"/>
        <end position="163"/>
    </location>
</feature>
<evidence type="ECO:0000256" key="2">
    <source>
        <dbReference type="SAM" id="MobiDB-lite"/>
    </source>
</evidence>
<evidence type="ECO:0000256" key="1">
    <source>
        <dbReference type="ARBA" id="ARBA00006995"/>
    </source>
</evidence>
<feature type="compositionally biased region" description="Low complexity" evidence="2">
    <location>
        <begin position="152"/>
        <end position="163"/>
    </location>
</feature>
<dbReference type="OrthoDB" id="539634at2759"/>
<dbReference type="STRING" id="1072389.K1XUB7"/>
<feature type="compositionally biased region" description="Low complexity" evidence="2">
    <location>
        <begin position="128"/>
        <end position="141"/>
    </location>
</feature>
<feature type="region of interest" description="Disordered" evidence="2">
    <location>
        <begin position="1"/>
        <end position="36"/>
    </location>
</feature>
<organism evidence="3 4">
    <name type="scientific">Marssonina brunnea f. sp. multigermtubi (strain MB_m1)</name>
    <name type="common">Marssonina leaf spot fungus</name>
    <dbReference type="NCBI Taxonomy" id="1072389"/>
    <lineage>
        <taxon>Eukaryota</taxon>
        <taxon>Fungi</taxon>
        <taxon>Dikarya</taxon>
        <taxon>Ascomycota</taxon>
        <taxon>Pezizomycotina</taxon>
        <taxon>Leotiomycetes</taxon>
        <taxon>Helotiales</taxon>
        <taxon>Drepanopezizaceae</taxon>
        <taxon>Drepanopeziza</taxon>
    </lineage>
</organism>
<dbReference type="GO" id="GO:0006570">
    <property type="term" value="P:tyrosine metabolic process"/>
    <property type="evidence" value="ECO:0007669"/>
    <property type="project" value="TreeGrafter"/>
</dbReference>
<comment type="similarity">
    <text evidence="1">Belongs to the TTC36 family.</text>
</comment>
<gene>
    <name evidence="3" type="ORF">MBM_05548</name>
</gene>
<dbReference type="RefSeq" id="XP_007293437.1">
    <property type="nucleotide sequence ID" value="XM_007293375.1"/>
</dbReference>
<evidence type="ECO:0000313" key="4">
    <source>
        <dbReference type="Proteomes" id="UP000006753"/>
    </source>
</evidence>
<dbReference type="HOGENOM" id="CLU_074601_0_0_1"/>